<keyword evidence="2" id="KW-1185">Reference proteome</keyword>
<protein>
    <submittedName>
        <fullName evidence="1">Uncharacterized protein</fullName>
    </submittedName>
</protein>
<dbReference type="OrthoDB" id="7339153at2759"/>
<proteinExistence type="predicted"/>
<dbReference type="Proteomes" id="UP000299102">
    <property type="component" value="Unassembled WGS sequence"/>
</dbReference>
<reference evidence="1 2" key="1">
    <citation type="journal article" date="2019" name="Commun. Biol.">
        <title>The bagworm genome reveals a unique fibroin gene that provides high tensile strength.</title>
        <authorList>
            <person name="Kono N."/>
            <person name="Nakamura H."/>
            <person name="Ohtoshi R."/>
            <person name="Tomita M."/>
            <person name="Numata K."/>
            <person name="Arakawa K."/>
        </authorList>
    </citation>
    <scope>NUCLEOTIDE SEQUENCE [LARGE SCALE GENOMIC DNA]</scope>
</reference>
<name>A0A4C1WMW5_EUMVA</name>
<sequence length="123" mass="13721">MNSVFTRADIAIGRFHCAMRRRAAIVPPRAPPVNVIRGARAGGGRAFDGNIHHMLSVKALCARAASDRLMTEHGLMMEPEGKHRNSIMKPRILAVFGFVEIVLRCTLTMNDFQDLMMQPKGRH</sequence>
<dbReference type="EMBL" id="BGZK01000597">
    <property type="protein sequence ID" value="GBP52200.1"/>
    <property type="molecule type" value="Genomic_DNA"/>
</dbReference>
<gene>
    <name evidence="1" type="ORF">EVAR_87585_1</name>
</gene>
<comment type="caution">
    <text evidence="1">The sequence shown here is derived from an EMBL/GenBank/DDBJ whole genome shotgun (WGS) entry which is preliminary data.</text>
</comment>
<dbReference type="AlphaFoldDB" id="A0A4C1WMW5"/>
<evidence type="ECO:0000313" key="1">
    <source>
        <dbReference type="EMBL" id="GBP52200.1"/>
    </source>
</evidence>
<organism evidence="1 2">
    <name type="scientific">Eumeta variegata</name>
    <name type="common">Bagworm moth</name>
    <name type="synonym">Eumeta japonica</name>
    <dbReference type="NCBI Taxonomy" id="151549"/>
    <lineage>
        <taxon>Eukaryota</taxon>
        <taxon>Metazoa</taxon>
        <taxon>Ecdysozoa</taxon>
        <taxon>Arthropoda</taxon>
        <taxon>Hexapoda</taxon>
        <taxon>Insecta</taxon>
        <taxon>Pterygota</taxon>
        <taxon>Neoptera</taxon>
        <taxon>Endopterygota</taxon>
        <taxon>Lepidoptera</taxon>
        <taxon>Glossata</taxon>
        <taxon>Ditrysia</taxon>
        <taxon>Tineoidea</taxon>
        <taxon>Psychidae</taxon>
        <taxon>Oiketicinae</taxon>
        <taxon>Eumeta</taxon>
    </lineage>
</organism>
<evidence type="ECO:0000313" key="2">
    <source>
        <dbReference type="Proteomes" id="UP000299102"/>
    </source>
</evidence>
<accession>A0A4C1WMW5</accession>